<dbReference type="GO" id="GO:0008320">
    <property type="term" value="F:protein transmembrane transporter activity"/>
    <property type="evidence" value="ECO:0007669"/>
    <property type="project" value="UniProtKB-UniRule"/>
</dbReference>
<evidence type="ECO:0000256" key="1">
    <source>
        <dbReference type="ARBA" id="ARBA00004162"/>
    </source>
</evidence>
<comment type="similarity">
    <text evidence="9">Belongs to the TatA/E family.</text>
</comment>
<sequence length="49" mass="5693">MMKYLLILFVIVLLFGTKKLPELGKSFGQSLKEFKKETKELTEEDDKNA</sequence>
<evidence type="ECO:0000256" key="2">
    <source>
        <dbReference type="ARBA" id="ARBA00022448"/>
    </source>
</evidence>
<reference evidence="10 11" key="1">
    <citation type="journal article" date="2006" name="Syst. Appl. Microbiol.">
        <title>Anoxybacillus amylolyticus sp. nov., a thermophilic amylase producing bacterium isolated from Mount Rittmann (Antarctica).</title>
        <authorList>
            <person name="Poli A."/>
            <person name="Esposito E."/>
            <person name="Lama L."/>
            <person name="Orlando P."/>
            <person name="Nicolaus G."/>
            <person name="de Appolonia F."/>
            <person name="Gambacorta A."/>
            <person name="Nicolaus B."/>
        </authorList>
    </citation>
    <scope>NUCLEOTIDE SEQUENCE [LARGE SCALE GENOMIC DNA]</scope>
    <source>
        <strain evidence="10 11">DSM 15939</strain>
    </source>
</reference>
<evidence type="ECO:0000256" key="5">
    <source>
        <dbReference type="ARBA" id="ARBA00022927"/>
    </source>
</evidence>
<name>A0A167TD41_9BACL</name>
<dbReference type="Gene3D" id="1.20.5.3310">
    <property type="match status" value="1"/>
</dbReference>
<evidence type="ECO:0000256" key="6">
    <source>
        <dbReference type="ARBA" id="ARBA00022989"/>
    </source>
</evidence>
<proteinExistence type="inferred from homology"/>
<evidence type="ECO:0000256" key="3">
    <source>
        <dbReference type="ARBA" id="ARBA00022475"/>
    </source>
</evidence>
<evidence type="ECO:0000256" key="7">
    <source>
        <dbReference type="ARBA" id="ARBA00023010"/>
    </source>
</evidence>
<keyword evidence="3 9" id="KW-1003">Cell membrane</keyword>
<evidence type="ECO:0000313" key="10">
    <source>
        <dbReference type="EMBL" id="ANB60150.1"/>
    </source>
</evidence>
<keyword evidence="7 9" id="KW-0811">Translocation</keyword>
<keyword evidence="4 9" id="KW-0812">Transmembrane</keyword>
<comment type="subunit">
    <text evidence="9">Forms a complex with TatC.</text>
</comment>
<dbReference type="GO" id="GO:0043953">
    <property type="term" value="P:protein transport by the Tat complex"/>
    <property type="evidence" value="ECO:0007669"/>
    <property type="project" value="UniProtKB-UniRule"/>
</dbReference>
<dbReference type="Proteomes" id="UP000076865">
    <property type="component" value="Chromosome"/>
</dbReference>
<dbReference type="KEGG" id="aamy:GFC30_22"/>
<keyword evidence="2 9" id="KW-0813">Transport</keyword>
<comment type="subcellular location">
    <subcellularLocation>
        <location evidence="1 9">Cell membrane</location>
        <topology evidence="1 9">Single-pass membrane protein</topology>
    </subcellularLocation>
</comment>
<evidence type="ECO:0000256" key="4">
    <source>
        <dbReference type="ARBA" id="ARBA00022692"/>
    </source>
</evidence>
<dbReference type="PATRIC" id="fig|294699.3.peg.19"/>
<keyword evidence="6 9" id="KW-1133">Transmembrane helix</keyword>
<evidence type="ECO:0000256" key="9">
    <source>
        <dbReference type="HAMAP-Rule" id="MF_00236"/>
    </source>
</evidence>
<dbReference type="InterPro" id="IPR006312">
    <property type="entry name" value="TatA/E"/>
</dbReference>
<protein>
    <recommendedName>
        <fullName evidence="9">Sec-independent protein translocase protein TatA</fullName>
    </recommendedName>
</protein>
<evidence type="ECO:0000256" key="8">
    <source>
        <dbReference type="ARBA" id="ARBA00023136"/>
    </source>
</evidence>
<accession>A0A167TD41</accession>
<dbReference type="GO" id="GO:0033281">
    <property type="term" value="C:TAT protein transport complex"/>
    <property type="evidence" value="ECO:0007669"/>
    <property type="project" value="UniProtKB-UniRule"/>
</dbReference>
<dbReference type="EMBL" id="CP015438">
    <property type="protein sequence ID" value="ANB60150.1"/>
    <property type="molecule type" value="Genomic_DNA"/>
</dbReference>
<keyword evidence="11" id="KW-1185">Reference proteome</keyword>
<dbReference type="AlphaFoldDB" id="A0A167TD41"/>
<dbReference type="NCBIfam" id="NF011430">
    <property type="entry name" value="PRK14861.1"/>
    <property type="match status" value="1"/>
</dbReference>
<dbReference type="RefSeq" id="WP_066321994.1">
    <property type="nucleotide sequence ID" value="NZ_CP015438.1"/>
</dbReference>
<gene>
    <name evidence="9 10" type="primary">tatA</name>
    <name evidence="10" type="ORF">GFC30_22</name>
</gene>
<dbReference type="PANTHER" id="PTHR42982">
    <property type="entry name" value="SEC-INDEPENDENT PROTEIN TRANSLOCASE PROTEIN TATA"/>
    <property type="match status" value="1"/>
</dbReference>
<evidence type="ECO:0000313" key="11">
    <source>
        <dbReference type="Proteomes" id="UP000076865"/>
    </source>
</evidence>
<comment type="function">
    <text evidence="9">Part of the twin-arginine translocation (Tat) system that transports large folded proteins containing a characteristic twin-arginine motif in their signal peptide across membranes. TatA could form the protein-conducting channel of the Tat system.</text>
</comment>
<dbReference type="Pfam" id="PF02416">
    <property type="entry name" value="TatA_B_E"/>
    <property type="match status" value="1"/>
</dbReference>
<keyword evidence="8 9" id="KW-0472">Membrane</keyword>
<dbReference type="NCBIfam" id="TIGR01411">
    <property type="entry name" value="tatAE"/>
    <property type="match status" value="1"/>
</dbReference>
<keyword evidence="5 9" id="KW-0653">Protein transport</keyword>
<dbReference type="HAMAP" id="MF_00236">
    <property type="entry name" value="TatA_E"/>
    <property type="match status" value="1"/>
</dbReference>
<dbReference type="PANTHER" id="PTHR42982:SF1">
    <property type="entry name" value="SEC-INDEPENDENT PROTEIN TRANSLOCASE PROTEIN TATA"/>
    <property type="match status" value="1"/>
</dbReference>
<organism evidence="10 11">
    <name type="scientific">Anoxybacteroides amylolyticum</name>
    <dbReference type="NCBI Taxonomy" id="294699"/>
    <lineage>
        <taxon>Bacteria</taxon>
        <taxon>Bacillati</taxon>
        <taxon>Bacillota</taxon>
        <taxon>Bacilli</taxon>
        <taxon>Bacillales</taxon>
        <taxon>Anoxybacillaceae</taxon>
        <taxon>Anoxybacteroides</taxon>
    </lineage>
</organism>
<dbReference type="InterPro" id="IPR003369">
    <property type="entry name" value="TatA/B/E"/>
</dbReference>